<feature type="coiled-coil region" evidence="1">
    <location>
        <begin position="315"/>
        <end position="349"/>
    </location>
</feature>
<dbReference type="EMBL" id="CP060635">
    <property type="protein sequence ID" value="QNM07820.1"/>
    <property type="molecule type" value="Genomic_DNA"/>
</dbReference>
<accession>A0A7G9GAI8</accession>
<keyword evidence="2" id="KW-0472">Membrane</keyword>
<dbReference type="AlphaFoldDB" id="A0A7G9GAI8"/>
<dbReference type="Pfam" id="PF13476">
    <property type="entry name" value="AAA_23"/>
    <property type="match status" value="1"/>
</dbReference>
<sequence length="523" mass="59622">MKLKELNLKNFGKFHNQTIRLGEGLNLISGENESGKSTVHTFIRSMLFGMRKQRGRASRNDCYSRYEPWEEPAHYAGTLRFVSGGKDFRLTRNFYRNEVSEQLVCESDGECLSIEDGDLKMLLGGIGENIYDNTVSVGQLKSVTDEGLAIELKNYMANYQGSVDGTLDLQAAADHLKSKRKELEQRIRARREKQEVKKQELYSRMEYVQQECETLKENLKTAEEQLNQEIFHREIPHKEVKEALKESIEKSGHKWVRTAGISAIISFLTFLAVLLFLKVSSLIIRTGLAVSILALLCLVAYDLKHRKQSVIVEETDELSEKIQKLQWNVEYLQQEILGKQTDAENLEQEYQEFCLACGGRDSLEADLAGVNLALETLARLSADMQKKVGADLKNRMSEILFQITGGKYLSVSLDDDLKMGLYTKDYYVPLSQVSRGTMEQVYFALRMAVTDILCAEEPLPVLLDDVFVMYDDRRLGQVLRWLGALGRQVLVFTCQGREEQLLLRLQIPFHKITLGQEAKNTGE</sequence>
<evidence type="ECO:0000313" key="5">
    <source>
        <dbReference type="Proteomes" id="UP000515860"/>
    </source>
</evidence>
<dbReference type="RefSeq" id="WP_118647466.1">
    <property type="nucleotide sequence ID" value="NZ_CP060635.1"/>
</dbReference>
<dbReference type="Proteomes" id="UP000515860">
    <property type="component" value="Chromosome"/>
</dbReference>
<evidence type="ECO:0000313" key="4">
    <source>
        <dbReference type="EMBL" id="QNM07820.1"/>
    </source>
</evidence>
<feature type="transmembrane region" description="Helical" evidence="2">
    <location>
        <begin position="255"/>
        <end position="276"/>
    </location>
</feature>
<dbReference type="GO" id="GO:0016887">
    <property type="term" value="F:ATP hydrolysis activity"/>
    <property type="evidence" value="ECO:0007669"/>
    <property type="project" value="InterPro"/>
</dbReference>
<keyword evidence="1" id="KW-0175">Coiled coil</keyword>
<organism evidence="4 5">
    <name type="scientific">Wansuia hejianensis</name>
    <dbReference type="NCBI Taxonomy" id="2763667"/>
    <lineage>
        <taxon>Bacteria</taxon>
        <taxon>Bacillati</taxon>
        <taxon>Bacillota</taxon>
        <taxon>Clostridia</taxon>
        <taxon>Lachnospirales</taxon>
        <taxon>Lachnospiraceae</taxon>
        <taxon>Wansuia</taxon>
    </lineage>
</organism>
<feature type="domain" description="Rad50/SbcC-type AAA" evidence="3">
    <location>
        <begin position="6"/>
        <end position="311"/>
    </location>
</feature>
<dbReference type="PANTHER" id="PTHR41259">
    <property type="entry name" value="DOUBLE-STRAND BREAK REPAIR RAD50 ATPASE, PUTATIVE-RELATED"/>
    <property type="match status" value="1"/>
</dbReference>
<evidence type="ECO:0000259" key="3">
    <source>
        <dbReference type="Pfam" id="PF13476"/>
    </source>
</evidence>
<dbReference type="GO" id="GO:0006302">
    <property type="term" value="P:double-strand break repair"/>
    <property type="evidence" value="ECO:0007669"/>
    <property type="project" value="InterPro"/>
</dbReference>
<dbReference type="Gene3D" id="3.40.50.300">
    <property type="entry name" value="P-loop containing nucleotide triphosphate hydrolases"/>
    <property type="match status" value="2"/>
</dbReference>
<reference evidence="4 5" key="1">
    <citation type="submission" date="2020-08" db="EMBL/GenBank/DDBJ databases">
        <authorList>
            <person name="Liu C."/>
            <person name="Sun Q."/>
        </authorList>
    </citation>
    <scope>NUCLEOTIDE SEQUENCE [LARGE SCALE GENOMIC DNA]</scope>
    <source>
        <strain evidence="4 5">NSJ-29</strain>
    </source>
</reference>
<evidence type="ECO:0000256" key="2">
    <source>
        <dbReference type="SAM" id="Phobius"/>
    </source>
</evidence>
<dbReference type="KEGG" id="whj:H9Q79_12975"/>
<protein>
    <submittedName>
        <fullName evidence="4">AAA family ATPase</fullName>
    </submittedName>
</protein>
<proteinExistence type="predicted"/>
<feature type="transmembrane region" description="Helical" evidence="2">
    <location>
        <begin position="282"/>
        <end position="301"/>
    </location>
</feature>
<keyword evidence="2" id="KW-0812">Transmembrane</keyword>
<gene>
    <name evidence="4" type="ORF">H9Q79_12975</name>
</gene>
<keyword evidence="2" id="KW-1133">Transmembrane helix</keyword>
<feature type="coiled-coil region" evidence="1">
    <location>
        <begin position="166"/>
        <end position="232"/>
    </location>
</feature>
<dbReference type="InterPro" id="IPR027417">
    <property type="entry name" value="P-loop_NTPase"/>
</dbReference>
<evidence type="ECO:0000256" key="1">
    <source>
        <dbReference type="SAM" id="Coils"/>
    </source>
</evidence>
<dbReference type="InterPro" id="IPR038729">
    <property type="entry name" value="Rad50/SbcC_AAA"/>
</dbReference>
<keyword evidence="5" id="KW-1185">Reference proteome</keyword>
<name>A0A7G9GAI8_9FIRM</name>
<dbReference type="SUPFAM" id="SSF52540">
    <property type="entry name" value="P-loop containing nucleoside triphosphate hydrolases"/>
    <property type="match status" value="1"/>
</dbReference>
<dbReference type="PANTHER" id="PTHR41259:SF1">
    <property type="entry name" value="DOUBLE-STRAND BREAK REPAIR RAD50 ATPASE, PUTATIVE-RELATED"/>
    <property type="match status" value="1"/>
</dbReference>